<dbReference type="Gene3D" id="3.40.50.1820">
    <property type="entry name" value="alpha/beta hydrolase"/>
    <property type="match status" value="1"/>
</dbReference>
<dbReference type="InterPro" id="IPR029058">
    <property type="entry name" value="AB_hydrolase_fold"/>
</dbReference>
<name>A0A916JQS9_9FLAO</name>
<dbReference type="AlphaFoldDB" id="A0A916JQS9"/>
<dbReference type="PANTHER" id="PTHR42776">
    <property type="entry name" value="SERINE PEPTIDASE S9 FAMILY MEMBER"/>
    <property type="match status" value="1"/>
</dbReference>
<keyword evidence="5" id="KW-1185">Reference proteome</keyword>
<dbReference type="GO" id="GO:0006508">
    <property type="term" value="P:proteolysis"/>
    <property type="evidence" value="ECO:0007669"/>
    <property type="project" value="InterPro"/>
</dbReference>
<dbReference type="SUPFAM" id="SSF82171">
    <property type="entry name" value="DPP6 N-terminal domain-like"/>
    <property type="match status" value="1"/>
</dbReference>
<gene>
    <name evidence="4" type="ORF">CRYO30217_03118</name>
</gene>
<evidence type="ECO:0000259" key="3">
    <source>
        <dbReference type="Pfam" id="PF00326"/>
    </source>
</evidence>
<dbReference type="RefSeq" id="WP_258543308.1">
    <property type="nucleotide sequence ID" value="NZ_OU015584.1"/>
</dbReference>
<feature type="chain" id="PRO_5037248993" description="Peptidase S9 prolyl oligopeptidase catalytic domain-containing protein" evidence="2">
    <location>
        <begin position="20"/>
        <end position="894"/>
    </location>
</feature>
<evidence type="ECO:0000256" key="2">
    <source>
        <dbReference type="SAM" id="SignalP"/>
    </source>
</evidence>
<organism evidence="4 5">
    <name type="scientific">Parvicella tangerina</name>
    <dbReference type="NCBI Taxonomy" id="2829795"/>
    <lineage>
        <taxon>Bacteria</taxon>
        <taxon>Pseudomonadati</taxon>
        <taxon>Bacteroidota</taxon>
        <taxon>Flavobacteriia</taxon>
        <taxon>Flavobacteriales</taxon>
        <taxon>Parvicellaceae</taxon>
        <taxon>Parvicella</taxon>
    </lineage>
</organism>
<dbReference type="Pfam" id="PF00326">
    <property type="entry name" value="Peptidase_S9"/>
    <property type="match status" value="1"/>
</dbReference>
<sequence>MKIRKIFVAPLVLSSLFLASCNEETTTEESEEMAIEYPTPVLDRELFFGNPEISSGQLSPDGKYISFLKEYDGIMNIWVKAFDEPFENAYPLTNSARPLAGYSWTVDGKYILYVKDNAGDENMNVFAVDPSEKIEGGVPESRNLTPMEDVTAQISHVSQNNPDMLMVGINDRDKAWHDLYKLTISTGKLEKVYENNDRITSYGFDWDDNLRLLYKTDEQGNTIMYHIENNELTPIYETSVTEQAAAINWNEDNSKFYLMTNKGDLDLMTLYLMDPLTQEMELIESDPEGKVDISNVVMDRNTRKLVYTSYTDDKTRYYWKDETRKEIYEYLVSEFPGREITFTSATDDYSKFLVAVTGDKYASESWFYNTETKELIHQYTPRPDLKEVEEHLAAMEPVTYPSSDGLMIPAYLTLPVGVEAKNLPTVILVHGGPKGPRDYWGYNSFVQFLANRGYAVLQPNFRASGGYGKKFMNAGDLQWGKLMQDDITWGVKYLVEQGIANEDKVAIMGGSYGGYATLAGLAFTPNVYACGVDIVGPSNIFTLLESIPAYWEAGRAFLHGMVGDPNTEEGKKLIEEASPLFSADKITKPLLVVQGANDPRVKKAEADQIVVALRDNGHDVSYILADDEGHGFRKPVNNMAMFAEIEKFLAGILGGRYQEDMPEDVAARLEEMRVDVNSVVYSEKGEPTYSSTLPEVSGELTAGEEELALNISVQDQSIDMTTNRTISQNGDNWTVVDKTSGPMGDIVDEVTYDAAYQPLSRTMVQGGQEIKAAYGTDQISIDMAGEVTDIEIKGVLLDMAPGFENILAMMSIPEEGIIATGVDFNTMKAKTIEVKLNGEEELDGIACFKIQIVDYYNESDVTDIWVNSESKEVVKIEQIVPAMNNAVMTITKSK</sequence>
<protein>
    <recommendedName>
        <fullName evidence="3">Peptidase S9 prolyl oligopeptidase catalytic domain-containing protein</fullName>
    </recommendedName>
</protein>
<dbReference type="InterPro" id="IPR001375">
    <property type="entry name" value="Peptidase_S9_cat"/>
</dbReference>
<dbReference type="KEGG" id="ptan:CRYO30217_03118"/>
<keyword evidence="1" id="KW-0378">Hydrolase</keyword>
<reference evidence="4" key="1">
    <citation type="submission" date="2021-04" db="EMBL/GenBank/DDBJ databases">
        <authorList>
            <person name="Rodrigo-Torres L."/>
            <person name="Arahal R. D."/>
            <person name="Lucena T."/>
        </authorList>
    </citation>
    <scope>NUCLEOTIDE SEQUENCE</scope>
    <source>
        <strain evidence="4">AS29M-1</strain>
    </source>
</reference>
<proteinExistence type="predicted"/>
<dbReference type="EMBL" id="OU015584">
    <property type="protein sequence ID" value="CAG5086430.1"/>
    <property type="molecule type" value="Genomic_DNA"/>
</dbReference>
<keyword evidence="2" id="KW-0732">Signal</keyword>
<evidence type="ECO:0000313" key="5">
    <source>
        <dbReference type="Proteomes" id="UP000683507"/>
    </source>
</evidence>
<evidence type="ECO:0000256" key="1">
    <source>
        <dbReference type="ARBA" id="ARBA00022801"/>
    </source>
</evidence>
<feature type="signal peptide" evidence="2">
    <location>
        <begin position="1"/>
        <end position="19"/>
    </location>
</feature>
<dbReference type="GO" id="GO:0004252">
    <property type="term" value="F:serine-type endopeptidase activity"/>
    <property type="evidence" value="ECO:0007669"/>
    <property type="project" value="TreeGrafter"/>
</dbReference>
<dbReference type="PANTHER" id="PTHR42776:SF27">
    <property type="entry name" value="DIPEPTIDYL PEPTIDASE FAMILY MEMBER 6"/>
    <property type="match status" value="1"/>
</dbReference>
<dbReference type="SUPFAM" id="SSF53474">
    <property type="entry name" value="alpha/beta-Hydrolases"/>
    <property type="match status" value="1"/>
</dbReference>
<dbReference type="Proteomes" id="UP000683507">
    <property type="component" value="Chromosome"/>
</dbReference>
<dbReference type="InterPro" id="IPR011042">
    <property type="entry name" value="6-blade_b-propeller_TolB-like"/>
</dbReference>
<accession>A0A916JQS9</accession>
<feature type="domain" description="Peptidase S9 prolyl oligopeptidase catalytic" evidence="3">
    <location>
        <begin position="442"/>
        <end position="654"/>
    </location>
</feature>
<dbReference type="Gene3D" id="2.120.10.30">
    <property type="entry name" value="TolB, C-terminal domain"/>
    <property type="match status" value="1"/>
</dbReference>
<evidence type="ECO:0000313" key="4">
    <source>
        <dbReference type="EMBL" id="CAG5086430.1"/>
    </source>
</evidence>
<dbReference type="PROSITE" id="PS51257">
    <property type="entry name" value="PROKAR_LIPOPROTEIN"/>
    <property type="match status" value="1"/>
</dbReference>